<keyword evidence="11" id="KW-0482">Metalloprotease</keyword>
<protein>
    <submittedName>
        <fullName evidence="15">Site-2 protease family protein</fullName>
    </submittedName>
</protein>
<evidence type="ECO:0000256" key="5">
    <source>
        <dbReference type="ARBA" id="ARBA00022670"/>
    </source>
</evidence>
<evidence type="ECO:0000256" key="1">
    <source>
        <dbReference type="ARBA" id="ARBA00001947"/>
    </source>
</evidence>
<dbReference type="GO" id="GO:0006508">
    <property type="term" value="P:proteolysis"/>
    <property type="evidence" value="ECO:0007669"/>
    <property type="project" value="UniProtKB-KW"/>
</dbReference>
<dbReference type="PANTHER" id="PTHR35864">
    <property type="entry name" value="ZINC METALLOPROTEASE MJ0611-RELATED"/>
    <property type="match status" value="1"/>
</dbReference>
<feature type="transmembrane region" description="Helical" evidence="13">
    <location>
        <begin position="148"/>
        <end position="169"/>
    </location>
</feature>
<dbReference type="InterPro" id="IPR008915">
    <property type="entry name" value="Peptidase_M50"/>
</dbReference>
<dbReference type="Pfam" id="PF02163">
    <property type="entry name" value="Peptidase_M50"/>
    <property type="match status" value="1"/>
</dbReference>
<keyword evidence="16" id="KW-1185">Reference proteome</keyword>
<dbReference type="InterPro" id="IPR044537">
    <property type="entry name" value="Rip2-like"/>
</dbReference>
<keyword evidence="12 13" id="KW-0472">Membrane</keyword>
<feature type="transmembrane region" description="Helical" evidence="13">
    <location>
        <begin position="196"/>
        <end position="212"/>
    </location>
</feature>
<evidence type="ECO:0000256" key="7">
    <source>
        <dbReference type="ARBA" id="ARBA00022723"/>
    </source>
</evidence>
<feature type="domain" description="Peptidase M50" evidence="14">
    <location>
        <begin position="151"/>
        <end position="210"/>
    </location>
</feature>
<evidence type="ECO:0000256" key="12">
    <source>
        <dbReference type="ARBA" id="ARBA00023136"/>
    </source>
</evidence>
<dbReference type="GO" id="GO:0008233">
    <property type="term" value="F:peptidase activity"/>
    <property type="evidence" value="ECO:0007669"/>
    <property type="project" value="UniProtKB-KW"/>
</dbReference>
<accession>A0ABV8A3T4</accession>
<evidence type="ECO:0000256" key="8">
    <source>
        <dbReference type="ARBA" id="ARBA00022801"/>
    </source>
</evidence>
<evidence type="ECO:0000256" key="6">
    <source>
        <dbReference type="ARBA" id="ARBA00022692"/>
    </source>
</evidence>
<evidence type="ECO:0000313" key="15">
    <source>
        <dbReference type="EMBL" id="MFC3860349.1"/>
    </source>
</evidence>
<keyword evidence="8" id="KW-0378">Hydrolase</keyword>
<keyword evidence="5 15" id="KW-0645">Protease</keyword>
<evidence type="ECO:0000256" key="13">
    <source>
        <dbReference type="SAM" id="Phobius"/>
    </source>
</evidence>
<keyword evidence="4" id="KW-1003">Cell membrane</keyword>
<reference evidence="16" key="1">
    <citation type="journal article" date="2019" name="Int. J. Syst. Evol. Microbiol.">
        <title>The Global Catalogue of Microorganisms (GCM) 10K type strain sequencing project: providing services to taxonomists for standard genome sequencing and annotation.</title>
        <authorList>
            <consortium name="The Broad Institute Genomics Platform"/>
            <consortium name="The Broad Institute Genome Sequencing Center for Infectious Disease"/>
            <person name="Wu L."/>
            <person name="Ma J."/>
        </authorList>
    </citation>
    <scope>NUCLEOTIDE SEQUENCE [LARGE SCALE GENOMIC DNA]</scope>
    <source>
        <strain evidence="16">CCTCC AB 2013263</strain>
    </source>
</reference>
<gene>
    <name evidence="15" type="ORF">ACFOPQ_06170</name>
</gene>
<keyword evidence="10 13" id="KW-1133">Transmembrane helix</keyword>
<evidence type="ECO:0000256" key="10">
    <source>
        <dbReference type="ARBA" id="ARBA00022989"/>
    </source>
</evidence>
<dbReference type="CDD" id="cd06158">
    <property type="entry name" value="S2P-M50_like_1"/>
    <property type="match status" value="1"/>
</dbReference>
<evidence type="ECO:0000259" key="14">
    <source>
        <dbReference type="Pfam" id="PF02163"/>
    </source>
</evidence>
<comment type="similarity">
    <text evidence="3">Belongs to the peptidase M50B family.</text>
</comment>
<evidence type="ECO:0000256" key="11">
    <source>
        <dbReference type="ARBA" id="ARBA00023049"/>
    </source>
</evidence>
<dbReference type="PANTHER" id="PTHR35864:SF1">
    <property type="entry name" value="ZINC METALLOPROTEASE YWHC-RELATED"/>
    <property type="match status" value="1"/>
</dbReference>
<sequence>MALNPNFLILVFLVGWAVFQRQGLIQLLFTDPLAFVLVAVALILSLTLHEFAHAYTAYKLGDPTPKEMDRVNLNPLKHLDPLGTILLLIAGFGFAKPVPINPYRVGRWGMFWAVAAGPLSNILIAAVTGGIMAALGQQALLTPDGISTLGRVLLTVFSINIVLAVFNLIPIPPLDGSRLFGALFPPLKRVFDQFEANPMSFMISMFLVFFVLRQPIGNMLSAIQRWAFSLVF</sequence>
<dbReference type="RefSeq" id="WP_380076499.1">
    <property type="nucleotide sequence ID" value="NZ_JBHRZF010000065.1"/>
</dbReference>
<feature type="transmembrane region" description="Helical" evidence="13">
    <location>
        <begin position="33"/>
        <end position="58"/>
    </location>
</feature>
<dbReference type="EMBL" id="JBHRZF010000065">
    <property type="protein sequence ID" value="MFC3860349.1"/>
    <property type="molecule type" value="Genomic_DNA"/>
</dbReference>
<name>A0ABV8A3T4_9DEIO</name>
<feature type="transmembrane region" description="Helical" evidence="13">
    <location>
        <begin position="110"/>
        <end position="136"/>
    </location>
</feature>
<evidence type="ECO:0000313" key="16">
    <source>
        <dbReference type="Proteomes" id="UP001595748"/>
    </source>
</evidence>
<dbReference type="InterPro" id="IPR052348">
    <property type="entry name" value="Metallopeptidase_M50B"/>
</dbReference>
<comment type="cofactor">
    <cofactor evidence="1">
        <name>Zn(2+)</name>
        <dbReference type="ChEBI" id="CHEBI:29105"/>
    </cofactor>
</comment>
<evidence type="ECO:0000256" key="9">
    <source>
        <dbReference type="ARBA" id="ARBA00022833"/>
    </source>
</evidence>
<proteinExistence type="inferred from homology"/>
<keyword evidence="9" id="KW-0862">Zinc</keyword>
<comment type="subcellular location">
    <subcellularLocation>
        <location evidence="2">Cell membrane</location>
        <topology evidence="2">Multi-pass membrane protein</topology>
    </subcellularLocation>
</comment>
<dbReference type="Proteomes" id="UP001595748">
    <property type="component" value="Unassembled WGS sequence"/>
</dbReference>
<comment type="caution">
    <text evidence="15">The sequence shown here is derived from an EMBL/GenBank/DDBJ whole genome shotgun (WGS) entry which is preliminary data.</text>
</comment>
<evidence type="ECO:0000256" key="3">
    <source>
        <dbReference type="ARBA" id="ARBA00007931"/>
    </source>
</evidence>
<organism evidence="15 16">
    <name type="scientific">Deinococcus antarcticus</name>
    <dbReference type="NCBI Taxonomy" id="1298767"/>
    <lineage>
        <taxon>Bacteria</taxon>
        <taxon>Thermotogati</taxon>
        <taxon>Deinococcota</taxon>
        <taxon>Deinococci</taxon>
        <taxon>Deinococcales</taxon>
        <taxon>Deinococcaceae</taxon>
        <taxon>Deinococcus</taxon>
    </lineage>
</organism>
<keyword evidence="7" id="KW-0479">Metal-binding</keyword>
<feature type="transmembrane region" description="Helical" evidence="13">
    <location>
        <begin position="79"/>
        <end position="98"/>
    </location>
</feature>
<keyword evidence="6 13" id="KW-0812">Transmembrane</keyword>
<evidence type="ECO:0000256" key="2">
    <source>
        <dbReference type="ARBA" id="ARBA00004651"/>
    </source>
</evidence>
<evidence type="ECO:0000256" key="4">
    <source>
        <dbReference type="ARBA" id="ARBA00022475"/>
    </source>
</evidence>